<dbReference type="InterPro" id="IPR035994">
    <property type="entry name" value="Nucleoside_phosphorylase_sf"/>
</dbReference>
<dbReference type="AlphaFoldDB" id="A0A3S4TF26"/>
<comment type="similarity">
    <text evidence="1">Belongs to the PNP/UDP phosphorylase family. Futalosine hydrolase subfamily.</text>
</comment>
<evidence type="ECO:0000259" key="3">
    <source>
        <dbReference type="Pfam" id="PF01048"/>
    </source>
</evidence>
<proteinExistence type="inferred from homology"/>
<dbReference type="GO" id="GO:0009116">
    <property type="term" value="P:nucleoside metabolic process"/>
    <property type="evidence" value="ECO:0007669"/>
    <property type="project" value="InterPro"/>
</dbReference>
<comment type="pathway">
    <text evidence="1">Quinol/quinone metabolism; menaquinone biosynthesis.</text>
</comment>
<sequence>MDTVSVLITAATDMEMRAFIDAIDAEGDQQDTCRLVCRLITGIGPVETTLSLAGILHKQPEIDCVLNFGIAGAYLKNDSSIQAGMLDLCLAEQEVLGDLGIQLADKVEPFRDDLPVRDRFVLDPGLLLTASRILGDADIAYKQGTFVTVNCASGTRHRGDQLGCQFHGLCENMEGAAVARVCEAFSLPCLEVRCISNMVEYRNRANWRLWEACAEAGRAAAVIAAGLSCKNFSLWRC</sequence>
<dbReference type="SUPFAM" id="SSF53167">
    <property type="entry name" value="Purine and uridine phosphorylases"/>
    <property type="match status" value="1"/>
</dbReference>
<keyword evidence="1" id="KW-0474">Menaquinone biosynthesis</keyword>
<keyword evidence="1 4" id="KW-0378">Hydrolase</keyword>
<dbReference type="GO" id="GO:0005829">
    <property type="term" value="C:cytosol"/>
    <property type="evidence" value="ECO:0007669"/>
    <property type="project" value="TreeGrafter"/>
</dbReference>
<evidence type="ECO:0000313" key="4">
    <source>
        <dbReference type="EMBL" id="RWX49120.1"/>
    </source>
</evidence>
<dbReference type="GO" id="GO:0008782">
    <property type="term" value="F:adenosylhomocysteine nucleosidase activity"/>
    <property type="evidence" value="ECO:0007669"/>
    <property type="project" value="TreeGrafter"/>
</dbReference>
<dbReference type="HAMAP" id="MF_00991">
    <property type="entry name" value="MqnB"/>
    <property type="match status" value="1"/>
</dbReference>
<dbReference type="Proteomes" id="UP000286862">
    <property type="component" value="Unassembled WGS sequence"/>
</dbReference>
<comment type="catalytic activity">
    <reaction evidence="1">
        <text>futalosine + H2O = dehypoxanthine futalosine + hypoxanthine</text>
        <dbReference type="Rhea" id="RHEA:25904"/>
        <dbReference type="ChEBI" id="CHEBI:15377"/>
        <dbReference type="ChEBI" id="CHEBI:17368"/>
        <dbReference type="ChEBI" id="CHEBI:58863"/>
        <dbReference type="ChEBI" id="CHEBI:58864"/>
        <dbReference type="EC" id="3.2.2.26"/>
    </reaction>
</comment>
<evidence type="ECO:0000313" key="5">
    <source>
        <dbReference type="Proteomes" id="UP000286862"/>
    </source>
</evidence>
<dbReference type="EC" id="3.2.2.26" evidence="1 2"/>
<dbReference type="UniPathway" id="UPA00079"/>
<protein>
    <recommendedName>
        <fullName evidence="1 2">Futalosine hydrolase</fullName>
        <shortName evidence="1">FL hydrolase</shortName>
        <ecNumber evidence="1 2">3.2.2.26</ecNumber>
    </recommendedName>
    <alternativeName>
        <fullName evidence="1">Futalosine nucleosidase</fullName>
    </alternativeName>
    <alternativeName>
        <fullName evidence="1">Menaquinone biosynthetic enzyme MqnB</fullName>
    </alternativeName>
</protein>
<gene>
    <name evidence="1" type="primary">mqnB</name>
    <name evidence="4" type="ORF">VT99_10241</name>
</gene>
<evidence type="ECO:0000256" key="2">
    <source>
        <dbReference type="NCBIfam" id="TIGR03664"/>
    </source>
</evidence>
<dbReference type="PANTHER" id="PTHR46832:SF2">
    <property type="entry name" value="FUTALOSINE HYDROLASE"/>
    <property type="match status" value="1"/>
</dbReference>
<comment type="caution">
    <text evidence="4">The sequence shown here is derived from an EMBL/GenBank/DDBJ whole genome shotgun (WGS) entry which is preliminary data.</text>
</comment>
<dbReference type="Pfam" id="PF01048">
    <property type="entry name" value="PNP_UDP_1"/>
    <property type="match status" value="1"/>
</dbReference>
<accession>A0A3S4TF26</accession>
<dbReference type="GO" id="GO:0019284">
    <property type="term" value="P:L-methionine salvage from S-adenosylmethionine"/>
    <property type="evidence" value="ECO:0007669"/>
    <property type="project" value="TreeGrafter"/>
</dbReference>
<dbReference type="NCBIfam" id="TIGR03664">
    <property type="entry name" value="fut_nucase"/>
    <property type="match status" value="1"/>
</dbReference>
<dbReference type="EMBL" id="MTKQ01000024">
    <property type="protein sequence ID" value="RWX49120.1"/>
    <property type="molecule type" value="Genomic_DNA"/>
</dbReference>
<dbReference type="Gene3D" id="3.40.50.1580">
    <property type="entry name" value="Nucleoside phosphorylase domain"/>
    <property type="match status" value="1"/>
</dbReference>
<reference evidence="4 5" key="1">
    <citation type="submission" date="2017-01" db="EMBL/GenBank/DDBJ databases">
        <title>The cable genome- insights into the physiology and evolution of filamentous bacteria capable of sulfide oxidation via long distance electron transfer.</title>
        <authorList>
            <person name="Schreiber L."/>
            <person name="Bjerg J.T."/>
            <person name="Boggild A."/>
            <person name="Van De Vossenberg J."/>
            <person name="Meysman F."/>
            <person name="Nielsen L.P."/>
            <person name="Schramm A."/>
            <person name="Kjeldsen K.U."/>
        </authorList>
    </citation>
    <scope>NUCLEOTIDE SEQUENCE [LARGE SCALE GENOMIC DNA]</scope>
    <source>
        <strain evidence="4">A2</strain>
    </source>
</reference>
<dbReference type="InterPro" id="IPR000845">
    <property type="entry name" value="Nucleoside_phosphorylase_d"/>
</dbReference>
<keyword evidence="4" id="KW-0326">Glycosidase</keyword>
<organism evidence="4 5">
    <name type="scientific">Candidatus Electrothrix marina</name>
    <dbReference type="NCBI Taxonomy" id="1859130"/>
    <lineage>
        <taxon>Bacteria</taxon>
        <taxon>Pseudomonadati</taxon>
        <taxon>Thermodesulfobacteriota</taxon>
        <taxon>Desulfobulbia</taxon>
        <taxon>Desulfobulbales</taxon>
        <taxon>Desulfobulbaceae</taxon>
        <taxon>Candidatus Electrothrix</taxon>
    </lineage>
</organism>
<feature type="domain" description="Nucleoside phosphorylase" evidence="3">
    <location>
        <begin position="40"/>
        <end position="220"/>
    </location>
</feature>
<name>A0A3S4TF26_9BACT</name>
<dbReference type="CDD" id="cd17766">
    <property type="entry name" value="futalosine_nucleosidase_MqnB"/>
    <property type="match status" value="1"/>
</dbReference>
<comment type="function">
    <text evidence="1">Catalyzes the hydrolysis of futalosine (FL) to dehypoxanthine futalosine (DHFL) and hypoxanthine, a step in the biosynthesis of menaquinone (MK, vitamin K2).</text>
</comment>
<dbReference type="GO" id="GO:0009234">
    <property type="term" value="P:menaquinone biosynthetic process"/>
    <property type="evidence" value="ECO:0007669"/>
    <property type="project" value="UniProtKB-UniRule"/>
</dbReference>
<dbReference type="PANTHER" id="PTHR46832">
    <property type="entry name" value="5'-METHYLTHIOADENOSINE/S-ADENOSYLHOMOCYSTEINE NUCLEOSIDASE"/>
    <property type="match status" value="1"/>
</dbReference>
<evidence type="ECO:0000256" key="1">
    <source>
        <dbReference type="HAMAP-Rule" id="MF_00991"/>
    </source>
</evidence>
<dbReference type="GO" id="GO:0008930">
    <property type="term" value="F:methylthioadenosine nucleosidase activity"/>
    <property type="evidence" value="ECO:0007669"/>
    <property type="project" value="TreeGrafter"/>
</dbReference>
<dbReference type="InterPro" id="IPR019963">
    <property type="entry name" value="FL_hydrolase_MqnB"/>
</dbReference>